<dbReference type="InterPro" id="IPR012337">
    <property type="entry name" value="RNaseH-like_sf"/>
</dbReference>
<proteinExistence type="predicted"/>
<dbReference type="Pfam" id="PF05699">
    <property type="entry name" value="Dimer_Tnp_hAT"/>
    <property type="match status" value="1"/>
</dbReference>
<accession>A0A4Y1QR10</accession>
<dbReference type="GO" id="GO:0046983">
    <property type="term" value="F:protein dimerization activity"/>
    <property type="evidence" value="ECO:0007669"/>
    <property type="project" value="InterPro"/>
</dbReference>
<protein>
    <submittedName>
        <fullName evidence="2">BED zinc finger</fullName>
    </submittedName>
</protein>
<name>A0A4Y1QR10_PRUDU</name>
<dbReference type="EMBL" id="AP019297">
    <property type="protein sequence ID" value="BBG94281.1"/>
    <property type="molecule type" value="Genomic_DNA"/>
</dbReference>
<dbReference type="SUPFAM" id="SSF53098">
    <property type="entry name" value="Ribonuclease H-like"/>
    <property type="match status" value="1"/>
</dbReference>
<sequence>MKTKQRLLLFLSISASPLRLPIYHKSLGNTPNYKNPKSVLEDPYSIIKTQNLCWRHLNSLRTINSFVLLLLRYLYLATYELSLILQNWIYKILPSMFKLGDKKEDSVQLKIPKQAVLFHQQKDDFVIEEGNNFHKLGDFQGPIHEFYNAFNIHNNHHINIAPFKFDVPSPDDLVSNGLWSSRTGSKDYIDFGEHYDNNFEHLNPDDMPNNENNLTSNDMEQPMHANMPLESNTQEENIDQTEGSIAVTSDMWDGAIFGMLASKGKQKSVISSRTEVFKYLDTEFVEFMTEEERNNFNILDWWKAHEKNFPVLSIMARDVLTTPVSTVASESAFSAGGRVLDEKRTRLTPQICEALMCLKDWEDADFRTQSFVDEDLSYFEDDSTSSLNEEREMTNADILPSVLD</sequence>
<gene>
    <name evidence="2" type="ORF">Prudu_002521</name>
</gene>
<dbReference type="AlphaFoldDB" id="A0A4Y1QR10"/>
<organism evidence="2">
    <name type="scientific">Prunus dulcis</name>
    <name type="common">Almond</name>
    <name type="synonym">Amygdalus dulcis</name>
    <dbReference type="NCBI Taxonomy" id="3755"/>
    <lineage>
        <taxon>Eukaryota</taxon>
        <taxon>Viridiplantae</taxon>
        <taxon>Streptophyta</taxon>
        <taxon>Embryophyta</taxon>
        <taxon>Tracheophyta</taxon>
        <taxon>Spermatophyta</taxon>
        <taxon>Magnoliopsida</taxon>
        <taxon>eudicotyledons</taxon>
        <taxon>Gunneridae</taxon>
        <taxon>Pentapetalae</taxon>
        <taxon>rosids</taxon>
        <taxon>fabids</taxon>
        <taxon>Rosales</taxon>
        <taxon>Rosaceae</taxon>
        <taxon>Amygdaloideae</taxon>
        <taxon>Amygdaleae</taxon>
        <taxon>Prunus</taxon>
    </lineage>
</organism>
<dbReference type="PANTHER" id="PTHR23272:SF184">
    <property type="entry name" value="OS03G0311250 PROTEIN"/>
    <property type="match status" value="1"/>
</dbReference>
<evidence type="ECO:0000259" key="1">
    <source>
        <dbReference type="Pfam" id="PF05699"/>
    </source>
</evidence>
<feature type="domain" description="HAT C-terminal dimerisation" evidence="1">
    <location>
        <begin position="279"/>
        <end position="361"/>
    </location>
</feature>
<evidence type="ECO:0000313" key="2">
    <source>
        <dbReference type="EMBL" id="BBG94281.1"/>
    </source>
</evidence>
<dbReference type="PANTHER" id="PTHR23272">
    <property type="entry name" value="BED FINGER-RELATED"/>
    <property type="match status" value="1"/>
</dbReference>
<dbReference type="InterPro" id="IPR008906">
    <property type="entry name" value="HATC_C_dom"/>
</dbReference>
<reference evidence="2" key="1">
    <citation type="journal article" date="2019" name="Science">
        <title>Mutation of a bHLH transcription factor allowed almond domestication.</title>
        <authorList>
            <person name="Sanchez-Perez R."/>
            <person name="Pavan S."/>
            <person name="Mazzeo R."/>
            <person name="Moldovan C."/>
            <person name="Aiese Cigliano R."/>
            <person name="Del Cueto J."/>
            <person name="Ricciardi F."/>
            <person name="Lotti C."/>
            <person name="Ricciardi L."/>
            <person name="Dicenta F."/>
            <person name="Lopez-Marques R.L."/>
            <person name="Lindberg Moller B."/>
        </authorList>
    </citation>
    <scope>NUCLEOTIDE SEQUENCE</scope>
</reference>